<name>A0A7K0C0Y3_9ACTN</name>
<dbReference type="EMBL" id="WEGH01000003">
    <property type="protein sequence ID" value="MQY06732.1"/>
    <property type="molecule type" value="Genomic_DNA"/>
</dbReference>
<feature type="transmembrane region" description="Helical" evidence="1">
    <location>
        <begin position="77"/>
        <end position="94"/>
    </location>
</feature>
<keyword evidence="1" id="KW-1133">Transmembrane helix</keyword>
<keyword evidence="1" id="KW-0812">Transmembrane</keyword>
<reference evidence="2 3" key="1">
    <citation type="submission" date="2019-10" db="EMBL/GenBank/DDBJ databases">
        <title>Actinomadura rubteroloni sp. nov. and Actinomadura macrotermitis sp. nov., isolated from the gut of fungus growing-termite Macrotermes natalensis.</title>
        <authorList>
            <person name="Benndorf R."/>
            <person name="Martin K."/>
            <person name="Kuefner M."/>
            <person name="De Beer W."/>
            <person name="Kaster A.-K."/>
            <person name="Vollmers J."/>
            <person name="Poulsen M."/>
            <person name="Beemelmanns C."/>
        </authorList>
    </citation>
    <scope>NUCLEOTIDE SEQUENCE [LARGE SCALE GENOMIC DNA]</scope>
    <source>
        <strain evidence="2 3">RB68</strain>
    </source>
</reference>
<proteinExistence type="predicted"/>
<organism evidence="2 3">
    <name type="scientific">Actinomadura macrotermitis</name>
    <dbReference type="NCBI Taxonomy" id="2585200"/>
    <lineage>
        <taxon>Bacteria</taxon>
        <taxon>Bacillati</taxon>
        <taxon>Actinomycetota</taxon>
        <taxon>Actinomycetes</taxon>
        <taxon>Streptosporangiales</taxon>
        <taxon>Thermomonosporaceae</taxon>
        <taxon>Actinomadura</taxon>
    </lineage>
</organism>
<gene>
    <name evidence="2" type="ORF">ACRB68_48270</name>
</gene>
<keyword evidence="3" id="KW-1185">Reference proteome</keyword>
<sequence>MADRSRDPEALEREIVRARAELARAIDELADRVNPRNVAHRGAERLKEEADQVVRTVKTTIAPPGEDGEPGEIDQRVVLAGAVAVVALTALVLWRRRRR</sequence>
<dbReference type="RefSeq" id="WP_153536161.1">
    <property type="nucleotide sequence ID" value="NZ_WEGH01000003.1"/>
</dbReference>
<dbReference type="Proteomes" id="UP000487268">
    <property type="component" value="Unassembled WGS sequence"/>
</dbReference>
<protein>
    <recommendedName>
        <fullName evidence="4">DUF3618 domain-containing protein</fullName>
    </recommendedName>
</protein>
<dbReference type="AlphaFoldDB" id="A0A7K0C0Y3"/>
<keyword evidence="1" id="KW-0472">Membrane</keyword>
<evidence type="ECO:0008006" key="4">
    <source>
        <dbReference type="Google" id="ProtNLM"/>
    </source>
</evidence>
<dbReference type="Pfam" id="PF12277">
    <property type="entry name" value="DUF3618"/>
    <property type="match status" value="1"/>
</dbReference>
<dbReference type="OrthoDB" id="3218417at2"/>
<accession>A0A7K0C0Y3</accession>
<evidence type="ECO:0000313" key="2">
    <source>
        <dbReference type="EMBL" id="MQY06732.1"/>
    </source>
</evidence>
<dbReference type="InterPro" id="IPR022062">
    <property type="entry name" value="DUF3618"/>
</dbReference>
<comment type="caution">
    <text evidence="2">The sequence shown here is derived from an EMBL/GenBank/DDBJ whole genome shotgun (WGS) entry which is preliminary data.</text>
</comment>
<evidence type="ECO:0000256" key="1">
    <source>
        <dbReference type="SAM" id="Phobius"/>
    </source>
</evidence>
<evidence type="ECO:0000313" key="3">
    <source>
        <dbReference type="Proteomes" id="UP000487268"/>
    </source>
</evidence>